<accession>A0A7K0G294</accession>
<dbReference type="Gene3D" id="3.90.230.10">
    <property type="entry name" value="Creatinase/methionine aminopeptidase superfamily"/>
    <property type="match status" value="1"/>
</dbReference>
<feature type="domain" description="Peptidase M24 C-terminal" evidence="6">
    <location>
        <begin position="530"/>
        <end position="590"/>
    </location>
</feature>
<evidence type="ECO:0000259" key="4">
    <source>
        <dbReference type="Pfam" id="PF00557"/>
    </source>
</evidence>
<dbReference type="Pfam" id="PF00557">
    <property type="entry name" value="Peptidase_M24"/>
    <property type="match status" value="1"/>
</dbReference>
<dbReference type="Gene3D" id="3.40.350.10">
    <property type="entry name" value="Creatinase/prolidase N-terminal domain"/>
    <property type="match status" value="2"/>
</dbReference>
<dbReference type="RefSeq" id="WP_154282350.1">
    <property type="nucleotide sequence ID" value="NZ_JBHUJQ010000001.1"/>
</dbReference>
<dbReference type="InterPro" id="IPR032416">
    <property type="entry name" value="Peptidase_M24_C"/>
</dbReference>
<protein>
    <submittedName>
        <fullName evidence="7">M24 family metallopeptidase</fullName>
    </submittedName>
</protein>
<dbReference type="InterPro" id="IPR036005">
    <property type="entry name" value="Creatinase/aminopeptidase-like"/>
</dbReference>
<dbReference type="Pfam" id="PF01321">
    <property type="entry name" value="Creatinase_N"/>
    <property type="match status" value="1"/>
</dbReference>
<dbReference type="InterPro" id="IPR000994">
    <property type="entry name" value="Pept_M24"/>
</dbReference>
<dbReference type="EMBL" id="WKKH01000035">
    <property type="protein sequence ID" value="MRX77937.1"/>
    <property type="molecule type" value="Genomic_DNA"/>
</dbReference>
<dbReference type="PANTHER" id="PTHR43763">
    <property type="entry name" value="XAA-PRO AMINOPEPTIDASE 1"/>
    <property type="match status" value="1"/>
</dbReference>
<dbReference type="Pfam" id="PF16189">
    <property type="entry name" value="Creatinase_N_2"/>
    <property type="match status" value="1"/>
</dbReference>
<dbReference type="GO" id="GO:0005737">
    <property type="term" value="C:cytoplasm"/>
    <property type="evidence" value="ECO:0007669"/>
    <property type="project" value="UniProtKB-ARBA"/>
</dbReference>
<dbReference type="InterPro" id="IPR050422">
    <property type="entry name" value="X-Pro_aminopeptidase_P"/>
</dbReference>
<dbReference type="OrthoDB" id="9806388at2"/>
<sequence>MTYQEKLAAIRAKMLTNGVGAYIIPSSDPHMSEYVPDRYKCIQFASGFTGSAGTLVITAGFAGLWADFRYFEQATQQLRESGYELVKLKVQHTPEYIAWLDEQLPAGSIVAFDYQLMSMVLGEEIKEALSVKEIAVQDLDLLAEIWENRPELPDDLAVLLPEKDCGRDFKSKLSDLRLGLQKAKADVHVISSLDDLAWLFNIRGKDVSYNPVVLCYALITAAEVRLYLHDGKLSSGDLNLLAERGVTVKHYQKITTDIQELKNCTILLDGKRTCYQFLTQLSPSVRIIKETNPVVFLKSVKNETEIQNTRAAMVSDGVALTRFFKWLEENIGKTEITELSASQKVKEFRERGKTFAGISFASIAGYGLHAALPHYCPDETNNLELLPKGLFLLDSGGHYFYGTTDITRTVPLGETTEEEKLDYTMVLSAMIFGSAAKFPKGTRGYQIDGIVRQQLWQQGINYGHGTGHGVGYYLNVHEGPQNIGPSNAAVAIDQGMITSIEPGIYRPGKHGVRIENLVLTIPGATTYFGEFLQFETMTLAYIDTSIVVTKWLLPEQINWLNAYNQLVYEQLKPELSEDEALWLAGKCRAIANQSTI</sequence>
<proteinExistence type="inferred from homology"/>
<dbReference type="AlphaFoldDB" id="A0A7K0G294"/>
<feature type="domain" description="Creatinase N-terminal" evidence="5">
    <location>
        <begin position="7"/>
        <end position="134"/>
    </location>
</feature>
<dbReference type="Proteomes" id="UP000487757">
    <property type="component" value="Unassembled WGS sequence"/>
</dbReference>
<evidence type="ECO:0000256" key="2">
    <source>
        <dbReference type="ARBA" id="ARBA00022723"/>
    </source>
</evidence>
<evidence type="ECO:0000259" key="5">
    <source>
        <dbReference type="Pfam" id="PF01321"/>
    </source>
</evidence>
<dbReference type="SUPFAM" id="SSF53092">
    <property type="entry name" value="Creatinase/prolidase N-terminal domain"/>
    <property type="match status" value="1"/>
</dbReference>
<dbReference type="GO" id="GO:0046872">
    <property type="term" value="F:metal ion binding"/>
    <property type="evidence" value="ECO:0007669"/>
    <property type="project" value="UniProtKB-KW"/>
</dbReference>
<organism evidence="7 8">
    <name type="scientific">Pedobacter petrophilus</name>
    <dbReference type="NCBI Taxonomy" id="1908241"/>
    <lineage>
        <taxon>Bacteria</taxon>
        <taxon>Pseudomonadati</taxon>
        <taxon>Bacteroidota</taxon>
        <taxon>Sphingobacteriia</taxon>
        <taxon>Sphingobacteriales</taxon>
        <taxon>Sphingobacteriaceae</taxon>
        <taxon>Pedobacter</taxon>
    </lineage>
</organism>
<evidence type="ECO:0000259" key="6">
    <source>
        <dbReference type="Pfam" id="PF16188"/>
    </source>
</evidence>
<dbReference type="FunFam" id="3.90.230.10:FF:000009">
    <property type="entry name" value="xaa-Pro aminopeptidase 2"/>
    <property type="match status" value="1"/>
</dbReference>
<keyword evidence="3" id="KW-0378">Hydrolase</keyword>
<name>A0A7K0G294_9SPHI</name>
<dbReference type="InterPro" id="IPR033740">
    <property type="entry name" value="Pept_M24B"/>
</dbReference>
<dbReference type="CDD" id="cd01085">
    <property type="entry name" value="APP"/>
    <property type="match status" value="1"/>
</dbReference>
<dbReference type="GO" id="GO:0070006">
    <property type="term" value="F:metalloaminopeptidase activity"/>
    <property type="evidence" value="ECO:0007669"/>
    <property type="project" value="InterPro"/>
</dbReference>
<dbReference type="InterPro" id="IPR029149">
    <property type="entry name" value="Creatin/AminoP/Spt16_N"/>
</dbReference>
<keyword evidence="8" id="KW-1185">Reference proteome</keyword>
<evidence type="ECO:0000256" key="3">
    <source>
        <dbReference type="ARBA" id="ARBA00022801"/>
    </source>
</evidence>
<dbReference type="SUPFAM" id="SSF55920">
    <property type="entry name" value="Creatinase/aminopeptidase"/>
    <property type="match status" value="1"/>
</dbReference>
<keyword evidence="2" id="KW-0479">Metal-binding</keyword>
<evidence type="ECO:0000256" key="1">
    <source>
        <dbReference type="ARBA" id="ARBA00008766"/>
    </source>
</evidence>
<dbReference type="Pfam" id="PF16188">
    <property type="entry name" value="Peptidase_M24_C"/>
    <property type="match status" value="1"/>
</dbReference>
<evidence type="ECO:0000313" key="8">
    <source>
        <dbReference type="Proteomes" id="UP000487757"/>
    </source>
</evidence>
<comment type="similarity">
    <text evidence="1">Belongs to the peptidase M24B family.</text>
</comment>
<evidence type="ECO:0000313" key="7">
    <source>
        <dbReference type="EMBL" id="MRX77937.1"/>
    </source>
</evidence>
<comment type="caution">
    <text evidence="7">The sequence shown here is derived from an EMBL/GenBank/DDBJ whole genome shotgun (WGS) entry which is preliminary data.</text>
</comment>
<dbReference type="PANTHER" id="PTHR43763:SF6">
    <property type="entry name" value="XAA-PRO AMINOPEPTIDASE 1"/>
    <property type="match status" value="1"/>
</dbReference>
<feature type="domain" description="Peptidase M24" evidence="4">
    <location>
        <begin position="309"/>
        <end position="519"/>
    </location>
</feature>
<reference evidence="7 8" key="1">
    <citation type="submission" date="2019-11" db="EMBL/GenBank/DDBJ databases">
        <title>Pedobacter petrophilus genome.</title>
        <authorList>
            <person name="Feldbauer M.J."/>
            <person name="Newman J.D."/>
        </authorList>
    </citation>
    <scope>NUCLEOTIDE SEQUENCE [LARGE SCALE GENOMIC DNA]</scope>
    <source>
        <strain evidence="7 8">LMG 29686</strain>
    </source>
</reference>
<gene>
    <name evidence="7" type="ORF">GJU39_17800</name>
</gene>
<dbReference type="InterPro" id="IPR000587">
    <property type="entry name" value="Creatinase_N"/>
</dbReference>